<dbReference type="RefSeq" id="WP_284260068.1">
    <property type="nucleotide sequence ID" value="NZ_BSOW01000001.1"/>
</dbReference>
<dbReference type="InterPro" id="IPR035906">
    <property type="entry name" value="MetI-like_sf"/>
</dbReference>
<dbReference type="PANTHER" id="PTHR42729">
    <property type="entry name" value="OLIGO/DIPEPTIDE TRANSPORT, PERMEASE PROTEIN (DPPC-2)"/>
    <property type="match status" value="1"/>
</dbReference>
<organism evidence="7 8">
    <name type="scientific">Bradyrhizobium iriomotense</name>
    <dbReference type="NCBI Taxonomy" id="441950"/>
    <lineage>
        <taxon>Bacteria</taxon>
        <taxon>Pseudomonadati</taxon>
        <taxon>Pseudomonadota</taxon>
        <taxon>Alphaproteobacteria</taxon>
        <taxon>Hyphomicrobiales</taxon>
        <taxon>Nitrobacteraceae</taxon>
        <taxon>Bradyrhizobium</taxon>
    </lineage>
</organism>
<evidence type="ECO:0000256" key="5">
    <source>
        <dbReference type="RuleBase" id="RU363032"/>
    </source>
</evidence>
<comment type="subcellular location">
    <subcellularLocation>
        <location evidence="1 5">Cell membrane</location>
        <topology evidence="1 5">Multi-pass membrane protein</topology>
    </subcellularLocation>
</comment>
<gene>
    <name evidence="7" type="ORF">GCM10007857_00840</name>
</gene>
<dbReference type="Gene3D" id="1.10.3720.10">
    <property type="entry name" value="MetI-like"/>
    <property type="match status" value="1"/>
</dbReference>
<feature type="transmembrane region" description="Helical" evidence="5">
    <location>
        <begin position="209"/>
        <end position="233"/>
    </location>
</feature>
<dbReference type="PANTHER" id="PTHR42729:SF1">
    <property type="entry name" value="OLIGO_DIPEPTIDE TRANSPORT, PERMEASE PROTEIN (DPPC-2)"/>
    <property type="match status" value="1"/>
</dbReference>
<feature type="transmembrane region" description="Helical" evidence="5">
    <location>
        <begin position="245"/>
        <end position="268"/>
    </location>
</feature>
<evidence type="ECO:0000313" key="8">
    <source>
        <dbReference type="Proteomes" id="UP001156905"/>
    </source>
</evidence>
<feature type="transmembrane region" description="Helical" evidence="5">
    <location>
        <begin position="113"/>
        <end position="133"/>
    </location>
</feature>
<dbReference type="Proteomes" id="UP001156905">
    <property type="component" value="Unassembled WGS sequence"/>
</dbReference>
<evidence type="ECO:0000256" key="2">
    <source>
        <dbReference type="ARBA" id="ARBA00022692"/>
    </source>
</evidence>
<feature type="domain" description="ABC transmembrane type-1" evidence="6">
    <location>
        <begin position="74"/>
        <end position="267"/>
    </location>
</feature>
<reference evidence="8" key="1">
    <citation type="journal article" date="2019" name="Int. J. Syst. Evol. Microbiol.">
        <title>The Global Catalogue of Microorganisms (GCM) 10K type strain sequencing project: providing services to taxonomists for standard genome sequencing and annotation.</title>
        <authorList>
            <consortium name="The Broad Institute Genomics Platform"/>
            <consortium name="The Broad Institute Genome Sequencing Center for Infectious Disease"/>
            <person name="Wu L."/>
            <person name="Ma J."/>
        </authorList>
    </citation>
    <scope>NUCLEOTIDE SEQUENCE [LARGE SCALE GENOMIC DNA]</scope>
    <source>
        <strain evidence="8">NBRC 102520</strain>
    </source>
</reference>
<evidence type="ECO:0000256" key="3">
    <source>
        <dbReference type="ARBA" id="ARBA00022989"/>
    </source>
</evidence>
<feature type="transmembrane region" description="Helical" evidence="5">
    <location>
        <begin position="139"/>
        <end position="158"/>
    </location>
</feature>
<evidence type="ECO:0000256" key="1">
    <source>
        <dbReference type="ARBA" id="ARBA00004651"/>
    </source>
</evidence>
<keyword evidence="8" id="KW-1185">Reference proteome</keyword>
<comment type="caution">
    <text evidence="7">The sequence shown here is derived from an EMBL/GenBank/DDBJ whole genome shotgun (WGS) entry which is preliminary data.</text>
</comment>
<keyword evidence="3 5" id="KW-1133">Transmembrane helix</keyword>
<protein>
    <submittedName>
        <fullName evidence="7">Peptide ABC transporter</fullName>
    </submittedName>
</protein>
<keyword evidence="4 5" id="KW-0472">Membrane</keyword>
<accession>A0ABQ6AR50</accession>
<dbReference type="CDD" id="cd06261">
    <property type="entry name" value="TM_PBP2"/>
    <property type="match status" value="1"/>
</dbReference>
<evidence type="ECO:0000256" key="4">
    <source>
        <dbReference type="ARBA" id="ARBA00023136"/>
    </source>
</evidence>
<dbReference type="InterPro" id="IPR000515">
    <property type="entry name" value="MetI-like"/>
</dbReference>
<dbReference type="Pfam" id="PF00528">
    <property type="entry name" value="BPD_transp_1"/>
    <property type="match status" value="1"/>
</dbReference>
<keyword evidence="2 5" id="KW-0812">Transmembrane</keyword>
<keyword evidence="5" id="KW-0813">Transport</keyword>
<dbReference type="SUPFAM" id="SSF161098">
    <property type="entry name" value="MetI-like"/>
    <property type="match status" value="1"/>
</dbReference>
<dbReference type="EMBL" id="BSOW01000001">
    <property type="protein sequence ID" value="GLR83374.1"/>
    <property type="molecule type" value="Genomic_DNA"/>
</dbReference>
<comment type="similarity">
    <text evidence="5">Belongs to the binding-protein-dependent transport system permease family.</text>
</comment>
<proteinExistence type="inferred from homology"/>
<feature type="transmembrane region" description="Helical" evidence="5">
    <location>
        <begin position="78"/>
        <end position="101"/>
    </location>
</feature>
<sequence>MAILLRDLLRHSPEFRIGAVLLAFVLLLSVLASFSPYPPESVYVVPPDVPPSLTYWFGTTSRGQDVFWQLSFAIRNTLLFGCTVALISRLFALVIGLISGYKGGWIDRALMSVNDTFIVIPLLPILVLFYFVMRDRISWLMLALIMACFGWAYDARLIRSVVMSLKAREFTQTSLFSGMSTRQILTEEHLPYVMPIVFSTTMNNMVWSIGLEVTLAVLGFTDINTPTIGGMIYWANQHTAMVAGIWWWIAFPTITVVMAFIGLFLLALSANAYIDPRSRLWSVGEAS</sequence>
<evidence type="ECO:0000313" key="7">
    <source>
        <dbReference type="EMBL" id="GLR83374.1"/>
    </source>
</evidence>
<dbReference type="PROSITE" id="PS50928">
    <property type="entry name" value="ABC_TM1"/>
    <property type="match status" value="1"/>
</dbReference>
<name>A0ABQ6AR50_9BRAD</name>
<evidence type="ECO:0000259" key="6">
    <source>
        <dbReference type="PROSITE" id="PS50928"/>
    </source>
</evidence>